<accession>A0ABX6SS35</accession>
<name>A0ABX6SS35_9ACTN</name>
<protein>
    <submittedName>
        <fullName evidence="2">Flp family type IVb pilin</fullName>
    </submittedName>
</protein>
<feature type="transmembrane region" description="Helical" evidence="1">
    <location>
        <begin position="25"/>
        <end position="44"/>
    </location>
</feature>
<gene>
    <name evidence="2" type="ORF">H9L21_12100</name>
</gene>
<organism evidence="2 3">
    <name type="scientific">Aeromicrobium senzhongii</name>
    <dbReference type="NCBI Taxonomy" id="2663859"/>
    <lineage>
        <taxon>Bacteria</taxon>
        <taxon>Bacillati</taxon>
        <taxon>Actinomycetota</taxon>
        <taxon>Actinomycetes</taxon>
        <taxon>Propionibacteriales</taxon>
        <taxon>Nocardioidaceae</taxon>
        <taxon>Aeromicrobium</taxon>
    </lineage>
</organism>
<dbReference type="EMBL" id="CP060587">
    <property type="protein sequence ID" value="QNL93836.1"/>
    <property type="molecule type" value="Genomic_DNA"/>
</dbReference>
<keyword evidence="1" id="KW-0812">Transmembrane</keyword>
<keyword evidence="3" id="KW-1185">Reference proteome</keyword>
<sequence>MLHMYSFLTAFLAEREEKGATATEYALIIAGIAVAVVGALATFGGQLTGFWNGLGAKLNIA</sequence>
<evidence type="ECO:0000256" key="1">
    <source>
        <dbReference type="SAM" id="Phobius"/>
    </source>
</evidence>
<evidence type="ECO:0000313" key="2">
    <source>
        <dbReference type="EMBL" id="QNL93836.1"/>
    </source>
</evidence>
<dbReference type="Pfam" id="PF04964">
    <property type="entry name" value="Flp_Fap"/>
    <property type="match status" value="1"/>
</dbReference>
<keyword evidence="1" id="KW-1133">Transmembrane helix</keyword>
<keyword evidence="1" id="KW-0472">Membrane</keyword>
<dbReference type="Proteomes" id="UP000515871">
    <property type="component" value="Chromosome"/>
</dbReference>
<reference evidence="2 3" key="1">
    <citation type="submission" date="2020-08" db="EMBL/GenBank/DDBJ databases">
        <title>Novel species in genus Aeromicrobium.</title>
        <authorList>
            <person name="Zhang G."/>
        </authorList>
    </citation>
    <scope>NUCLEOTIDE SEQUENCE [LARGE SCALE GENOMIC DNA]</scope>
    <source>
        <strain evidence="3">zg-629</strain>
    </source>
</reference>
<evidence type="ECO:0000313" key="3">
    <source>
        <dbReference type="Proteomes" id="UP000515871"/>
    </source>
</evidence>
<dbReference type="InterPro" id="IPR007047">
    <property type="entry name" value="Flp_Fap"/>
</dbReference>
<proteinExistence type="predicted"/>
<dbReference type="RefSeq" id="WP_187411509.1">
    <property type="nucleotide sequence ID" value="NZ_CP060587.1"/>
</dbReference>